<evidence type="ECO:0000313" key="2">
    <source>
        <dbReference type="Proteomes" id="UP000184172"/>
    </source>
</evidence>
<proteinExistence type="predicted"/>
<accession>A0A1M6MHA0</accession>
<organism evidence="1 2">
    <name type="scientific">Aequorivita viscosa</name>
    <dbReference type="NCBI Taxonomy" id="797419"/>
    <lineage>
        <taxon>Bacteria</taxon>
        <taxon>Pseudomonadati</taxon>
        <taxon>Bacteroidota</taxon>
        <taxon>Flavobacteriia</taxon>
        <taxon>Flavobacteriales</taxon>
        <taxon>Flavobacteriaceae</taxon>
        <taxon>Aequorivita</taxon>
    </lineage>
</organism>
<keyword evidence="2" id="KW-1185">Reference proteome</keyword>
<dbReference type="Proteomes" id="UP000184172">
    <property type="component" value="Unassembled WGS sequence"/>
</dbReference>
<dbReference type="AlphaFoldDB" id="A0A1M6MHA0"/>
<reference evidence="2" key="1">
    <citation type="submission" date="2016-11" db="EMBL/GenBank/DDBJ databases">
        <authorList>
            <person name="Varghese N."/>
            <person name="Submissions S."/>
        </authorList>
    </citation>
    <scope>NUCLEOTIDE SEQUENCE [LARGE SCALE GENOMIC DNA]</scope>
    <source>
        <strain evidence="2">DSM 26349</strain>
    </source>
</reference>
<sequence>MATNSSRVTNEKKYHPPWVHLVKAFLPFFKSLQHEGQIVQKVVNLKSHNPLTAF</sequence>
<gene>
    <name evidence="1" type="ORF">SAMN04487908_12720</name>
</gene>
<evidence type="ECO:0000313" key="1">
    <source>
        <dbReference type="EMBL" id="SHJ82673.1"/>
    </source>
</evidence>
<dbReference type="EMBL" id="FQYV01000027">
    <property type="protein sequence ID" value="SHJ82673.1"/>
    <property type="molecule type" value="Genomic_DNA"/>
</dbReference>
<name>A0A1M6MHA0_9FLAO</name>
<dbReference type="STRING" id="797419.SAMN05216556_12522"/>
<protein>
    <submittedName>
        <fullName evidence="1">Uncharacterized protein</fullName>
    </submittedName>
</protein>